<dbReference type="Proteomes" id="UP000652153">
    <property type="component" value="Unassembled WGS sequence"/>
</dbReference>
<gene>
    <name evidence="1" type="ORF">GCM10008014_24920</name>
</gene>
<organism evidence="1 2">
    <name type="scientific">Paenibacillus silvae</name>
    <dbReference type="NCBI Taxonomy" id="1325358"/>
    <lineage>
        <taxon>Bacteria</taxon>
        <taxon>Bacillati</taxon>
        <taxon>Bacillota</taxon>
        <taxon>Bacilli</taxon>
        <taxon>Bacillales</taxon>
        <taxon>Paenibacillaceae</taxon>
        <taxon>Paenibacillus</taxon>
    </lineage>
</organism>
<evidence type="ECO:0000313" key="2">
    <source>
        <dbReference type="Proteomes" id="UP000652153"/>
    </source>
</evidence>
<protein>
    <submittedName>
        <fullName evidence="1">Uncharacterized protein</fullName>
    </submittedName>
</protein>
<dbReference type="EMBL" id="BMFU01000003">
    <property type="protein sequence ID" value="GGH55369.1"/>
    <property type="molecule type" value="Genomic_DNA"/>
</dbReference>
<name>A0ABQ1ZD36_9BACL</name>
<accession>A0ABQ1ZD36</accession>
<evidence type="ECO:0000313" key="1">
    <source>
        <dbReference type="EMBL" id="GGH55369.1"/>
    </source>
</evidence>
<reference evidence="2" key="1">
    <citation type="journal article" date="2019" name="Int. J. Syst. Evol. Microbiol.">
        <title>The Global Catalogue of Microorganisms (GCM) 10K type strain sequencing project: providing services to taxonomists for standard genome sequencing and annotation.</title>
        <authorList>
            <consortium name="The Broad Institute Genomics Platform"/>
            <consortium name="The Broad Institute Genome Sequencing Center for Infectious Disease"/>
            <person name="Wu L."/>
            <person name="Ma J."/>
        </authorList>
    </citation>
    <scope>NUCLEOTIDE SEQUENCE [LARGE SCALE GENOMIC DNA]</scope>
    <source>
        <strain evidence="2">CGMCC 1.12770</strain>
    </source>
</reference>
<keyword evidence="2" id="KW-1185">Reference proteome</keyword>
<proteinExistence type="predicted"/>
<sequence>MISMIVIADKLSDSSLKSMEKYFSINFKKLSRDAYYAINSDNKLKLIHYNDFFKIEIYDTVSNPSASEQKYLVSQFINKEFKGEIMGIYFDEGTLIPNDFSNLLSEERRALIVN</sequence>
<dbReference type="RefSeq" id="WP_188592619.1">
    <property type="nucleotide sequence ID" value="NZ_BMFU01000003.1"/>
</dbReference>
<comment type="caution">
    <text evidence="1">The sequence shown here is derived from an EMBL/GenBank/DDBJ whole genome shotgun (WGS) entry which is preliminary data.</text>
</comment>